<dbReference type="Proteomes" id="UP001208938">
    <property type="component" value="Unassembled WGS sequence"/>
</dbReference>
<evidence type="ECO:0000256" key="2">
    <source>
        <dbReference type="ARBA" id="ARBA00023125"/>
    </source>
</evidence>
<evidence type="ECO:0000259" key="4">
    <source>
        <dbReference type="PROSITE" id="PS51118"/>
    </source>
</evidence>
<dbReference type="PANTHER" id="PTHR33204">
    <property type="entry name" value="TRANSCRIPTIONAL REGULATOR, MARR FAMILY"/>
    <property type="match status" value="1"/>
</dbReference>
<dbReference type="EMBL" id="JAPDFL010000001">
    <property type="protein sequence ID" value="MCW1932109.1"/>
    <property type="molecule type" value="Genomic_DNA"/>
</dbReference>
<dbReference type="RefSeq" id="WP_264505173.1">
    <property type="nucleotide sequence ID" value="NZ_JAPDFL010000001.1"/>
</dbReference>
<sequence>MLTADPCRPDQCLAEDWLGFLGHRWNALTLWQLEAGPRRFSDLQDRLPGISPKVLTERLEGLQARGLVSRQVSNGFPRTVTYALTVQGAGLRGVLMHLYDWAETLPVMGAENTNAAL</sequence>
<evidence type="ECO:0000313" key="6">
    <source>
        <dbReference type="Proteomes" id="UP001208938"/>
    </source>
</evidence>
<feature type="domain" description="HTH hxlR-type" evidence="4">
    <location>
        <begin position="12"/>
        <end position="110"/>
    </location>
</feature>
<dbReference type="InterPro" id="IPR036390">
    <property type="entry name" value="WH_DNA-bd_sf"/>
</dbReference>
<evidence type="ECO:0000256" key="1">
    <source>
        <dbReference type="ARBA" id="ARBA00023015"/>
    </source>
</evidence>
<dbReference type="SUPFAM" id="SSF46785">
    <property type="entry name" value="Winged helix' DNA-binding domain"/>
    <property type="match status" value="1"/>
</dbReference>
<keyword evidence="2" id="KW-0238">DNA-binding</keyword>
<protein>
    <submittedName>
        <fullName evidence="5">Helix-turn-helix transcriptional regulator</fullName>
    </submittedName>
</protein>
<dbReference type="InterPro" id="IPR002577">
    <property type="entry name" value="HTH_HxlR"/>
</dbReference>
<name>A0ABT3GX39_9RHOB</name>
<evidence type="ECO:0000256" key="3">
    <source>
        <dbReference type="ARBA" id="ARBA00023163"/>
    </source>
</evidence>
<dbReference type="InterPro" id="IPR036388">
    <property type="entry name" value="WH-like_DNA-bd_sf"/>
</dbReference>
<gene>
    <name evidence="5" type="ORF">OKW52_07485</name>
</gene>
<evidence type="ECO:0000313" key="5">
    <source>
        <dbReference type="EMBL" id="MCW1932109.1"/>
    </source>
</evidence>
<comment type="caution">
    <text evidence="5">The sequence shown here is derived from an EMBL/GenBank/DDBJ whole genome shotgun (WGS) entry which is preliminary data.</text>
</comment>
<dbReference type="PROSITE" id="PS51118">
    <property type="entry name" value="HTH_HXLR"/>
    <property type="match status" value="1"/>
</dbReference>
<dbReference type="Gene3D" id="1.10.10.10">
    <property type="entry name" value="Winged helix-like DNA-binding domain superfamily/Winged helix DNA-binding domain"/>
    <property type="match status" value="1"/>
</dbReference>
<dbReference type="Pfam" id="PF01638">
    <property type="entry name" value="HxlR"/>
    <property type="match status" value="1"/>
</dbReference>
<keyword evidence="3" id="KW-0804">Transcription</keyword>
<accession>A0ABT3GX39</accession>
<keyword evidence="6" id="KW-1185">Reference proteome</keyword>
<keyword evidence="1" id="KW-0805">Transcription regulation</keyword>
<proteinExistence type="predicted"/>
<reference evidence="5 6" key="1">
    <citation type="submission" date="2022-10" db="EMBL/GenBank/DDBJ databases">
        <title>Pararhodobacter sp. nov., isolated from marine algae.</title>
        <authorList>
            <person name="Choi B.J."/>
            <person name="Kim J.M."/>
            <person name="Lee J.K."/>
            <person name="Choi D.G."/>
            <person name="Jeon C.O."/>
        </authorList>
    </citation>
    <scope>NUCLEOTIDE SEQUENCE [LARGE SCALE GENOMIC DNA]</scope>
    <source>
        <strain evidence="5 6">ZQ420</strain>
    </source>
</reference>
<organism evidence="5 6">
    <name type="scientific">Pararhodobacter zhoushanensis</name>
    <dbReference type="NCBI Taxonomy" id="2479545"/>
    <lineage>
        <taxon>Bacteria</taxon>
        <taxon>Pseudomonadati</taxon>
        <taxon>Pseudomonadota</taxon>
        <taxon>Alphaproteobacteria</taxon>
        <taxon>Rhodobacterales</taxon>
        <taxon>Paracoccaceae</taxon>
        <taxon>Pararhodobacter</taxon>
    </lineage>
</organism>